<dbReference type="EMBL" id="LAZR01008539">
    <property type="protein sequence ID" value="KKM78124.1"/>
    <property type="molecule type" value="Genomic_DNA"/>
</dbReference>
<dbReference type="SUPFAM" id="SSF161187">
    <property type="entry name" value="YfgJ-like"/>
    <property type="match status" value="1"/>
</dbReference>
<accession>A0A0F9K7J2</accession>
<evidence type="ECO:0000313" key="1">
    <source>
        <dbReference type="EMBL" id="KKM78124.1"/>
    </source>
</evidence>
<dbReference type="AlphaFoldDB" id="A0A0F9K7J2"/>
<reference evidence="1" key="1">
    <citation type="journal article" date="2015" name="Nature">
        <title>Complex archaea that bridge the gap between prokaryotes and eukaryotes.</title>
        <authorList>
            <person name="Spang A."/>
            <person name="Saw J.H."/>
            <person name="Jorgensen S.L."/>
            <person name="Zaremba-Niedzwiedzka K."/>
            <person name="Martijn J."/>
            <person name="Lind A.E."/>
            <person name="van Eijk R."/>
            <person name="Schleper C."/>
            <person name="Guy L."/>
            <person name="Ettema T.J."/>
        </authorList>
    </citation>
    <scope>NUCLEOTIDE SEQUENCE</scope>
</reference>
<comment type="caution">
    <text evidence="1">The sequence shown here is derived from an EMBL/GenBank/DDBJ whole genome shotgun (WGS) entry which is preliminary data.</text>
</comment>
<proteinExistence type="predicted"/>
<protein>
    <submittedName>
        <fullName evidence="1">Uncharacterized protein</fullName>
    </submittedName>
</protein>
<gene>
    <name evidence="1" type="ORF">LCGC14_1363130</name>
</gene>
<sequence length="49" mass="5769">MRVDSCRNCGSELKVIELCSDCGNPLHYQCEHCRRFVDDPIHYHIKTVF</sequence>
<name>A0A0F9K7J2_9ZZZZ</name>
<organism evidence="1">
    <name type="scientific">marine sediment metagenome</name>
    <dbReference type="NCBI Taxonomy" id="412755"/>
    <lineage>
        <taxon>unclassified sequences</taxon>
        <taxon>metagenomes</taxon>
        <taxon>ecological metagenomes</taxon>
    </lineage>
</organism>